<keyword evidence="3" id="KW-1185">Reference proteome</keyword>
<dbReference type="Proteomes" id="UP000256964">
    <property type="component" value="Unassembled WGS sequence"/>
</dbReference>
<reference evidence="2 3" key="1">
    <citation type="journal article" date="2018" name="Biotechnol. Biofuels">
        <title>Integrative visual omics of the white-rot fungus Polyporus brumalis exposes the biotechnological potential of its oxidative enzymes for delignifying raw plant biomass.</title>
        <authorList>
            <person name="Miyauchi S."/>
            <person name="Rancon A."/>
            <person name="Drula E."/>
            <person name="Hage H."/>
            <person name="Chaduli D."/>
            <person name="Favel A."/>
            <person name="Grisel S."/>
            <person name="Henrissat B."/>
            <person name="Herpoel-Gimbert I."/>
            <person name="Ruiz-Duenas F.J."/>
            <person name="Chevret D."/>
            <person name="Hainaut M."/>
            <person name="Lin J."/>
            <person name="Wang M."/>
            <person name="Pangilinan J."/>
            <person name="Lipzen A."/>
            <person name="Lesage-Meessen L."/>
            <person name="Navarro D."/>
            <person name="Riley R."/>
            <person name="Grigoriev I.V."/>
            <person name="Zhou S."/>
            <person name="Raouche S."/>
            <person name="Rosso M.N."/>
        </authorList>
    </citation>
    <scope>NUCLEOTIDE SEQUENCE [LARGE SCALE GENOMIC DNA]</scope>
    <source>
        <strain evidence="2 3">BRFM 1820</strain>
    </source>
</reference>
<feature type="compositionally biased region" description="Basic residues" evidence="1">
    <location>
        <begin position="62"/>
        <end position="80"/>
    </location>
</feature>
<sequence length="80" mass="8936">MRSHRPHFPSLQTPNTPFSPLTPSHAPYSRLPHPAVSRPTPPPRCASRDLSSTPTPPVGGQRRPHTAQRTRDHRRVLGHT</sequence>
<evidence type="ECO:0000313" key="2">
    <source>
        <dbReference type="EMBL" id="RDX46938.1"/>
    </source>
</evidence>
<dbReference type="EMBL" id="KZ857423">
    <property type="protein sequence ID" value="RDX46938.1"/>
    <property type="molecule type" value="Genomic_DNA"/>
</dbReference>
<evidence type="ECO:0000256" key="1">
    <source>
        <dbReference type="SAM" id="MobiDB-lite"/>
    </source>
</evidence>
<gene>
    <name evidence="2" type="ORF">OH76DRAFT_1406540</name>
</gene>
<name>A0A371D309_9APHY</name>
<feature type="compositionally biased region" description="Polar residues" evidence="1">
    <location>
        <begin position="10"/>
        <end position="22"/>
    </location>
</feature>
<evidence type="ECO:0000313" key="3">
    <source>
        <dbReference type="Proteomes" id="UP000256964"/>
    </source>
</evidence>
<organism evidence="2 3">
    <name type="scientific">Lentinus brumalis</name>
    <dbReference type="NCBI Taxonomy" id="2498619"/>
    <lineage>
        <taxon>Eukaryota</taxon>
        <taxon>Fungi</taxon>
        <taxon>Dikarya</taxon>
        <taxon>Basidiomycota</taxon>
        <taxon>Agaricomycotina</taxon>
        <taxon>Agaricomycetes</taxon>
        <taxon>Polyporales</taxon>
        <taxon>Polyporaceae</taxon>
        <taxon>Lentinus</taxon>
    </lineage>
</organism>
<proteinExistence type="predicted"/>
<accession>A0A371D309</accession>
<protein>
    <submittedName>
        <fullName evidence="2">Uncharacterized protein</fullName>
    </submittedName>
</protein>
<dbReference type="AlphaFoldDB" id="A0A371D309"/>
<feature type="region of interest" description="Disordered" evidence="1">
    <location>
        <begin position="1"/>
        <end position="80"/>
    </location>
</feature>